<keyword evidence="3" id="KW-0812">Transmembrane</keyword>
<gene>
    <name evidence="6" type="ORF">SAMN04489867_3092</name>
</gene>
<evidence type="ECO:0000256" key="3">
    <source>
        <dbReference type="SAM" id="Phobius"/>
    </source>
</evidence>
<dbReference type="PANTHER" id="PTHR33392">
    <property type="entry name" value="POLYISOPRENYL-TEICHOIC ACID--PEPTIDOGLYCAN TEICHOIC ACID TRANSFERASE TAGU"/>
    <property type="match status" value="1"/>
</dbReference>
<accession>A0A1H0U1Q3</accession>
<dbReference type="InterPro" id="IPR050922">
    <property type="entry name" value="LytR/CpsA/Psr_CW_biosynth"/>
</dbReference>
<keyword evidence="3" id="KW-0472">Membrane</keyword>
<reference evidence="7" key="1">
    <citation type="submission" date="2016-10" db="EMBL/GenBank/DDBJ databases">
        <authorList>
            <person name="Varghese N."/>
            <person name="Submissions S."/>
        </authorList>
    </citation>
    <scope>NUCLEOTIDE SEQUENCE [LARGE SCALE GENOMIC DNA]</scope>
    <source>
        <strain evidence="7">DSM 22329</strain>
    </source>
</reference>
<feature type="region of interest" description="Disordered" evidence="2">
    <location>
        <begin position="1"/>
        <end position="60"/>
    </location>
</feature>
<evidence type="ECO:0000256" key="1">
    <source>
        <dbReference type="ARBA" id="ARBA00006068"/>
    </source>
</evidence>
<comment type="similarity">
    <text evidence="1">Belongs to the LytR/CpsA/Psr (LCP) family.</text>
</comment>
<keyword evidence="7" id="KW-1185">Reference proteome</keyword>
<dbReference type="NCBIfam" id="TIGR00350">
    <property type="entry name" value="lytR_cpsA_psr"/>
    <property type="match status" value="1"/>
</dbReference>
<evidence type="ECO:0000259" key="4">
    <source>
        <dbReference type="Pfam" id="PF03816"/>
    </source>
</evidence>
<feature type="transmembrane region" description="Helical" evidence="3">
    <location>
        <begin position="66"/>
        <end position="86"/>
    </location>
</feature>
<sequence length="545" mass="57609">MSEPTHGSGPTDGASPDSAPTPEGASPDSAPTPEGASGDGAHATAPRRRSDRHTAKKHRHPWMRRAAFGVAGVLVVALVLGVAAYVKLNGNIQRLDITSALGDRPTPQATTDAQTNLGPVNIFVMGSDSREGTKLGKGQTEYGMTGARSDTNLIVHLSADRKSAIVVSIPRDSMTMAPRDCKNKNDKVDNGVIRQWNQNFTLGGPACTIRTFEGLTGIFIDHFVVIDFRGFQDMVDALGGVTVCTPEPIDDKDSHLVLKAGKTKVNGQQALGYVRVRKTVGDGSDLGRIDRQQAFLSSVIQEATKSSLLLRPDKLFRFLNATTSAMTTDKGLDIGEMKDIAQSVQKIGTDQIRFVKLPTESYAPDPNRVQWTSSADTIWKAIRKDQPLPGTKVPSGTTTATGSPTTSEPALTVSPDAISVRVSNDSGIAGLAKQTAAELQVQGFKIDSYVTGTGKPTDGVVVRYGPGQKEAARTVAAAYPGAQIRADDLLGSTIELSMGLDSPQAVEVPNRLGTTPLPKPSVTATQSTGPSETIKARTASQDICT</sequence>
<dbReference type="EMBL" id="LT629711">
    <property type="protein sequence ID" value="SDP60197.1"/>
    <property type="molecule type" value="Genomic_DNA"/>
</dbReference>
<evidence type="ECO:0000313" key="6">
    <source>
        <dbReference type="EMBL" id="SDP60197.1"/>
    </source>
</evidence>
<feature type="domain" description="LytR/CpsA/Psr regulator C-terminal" evidence="5">
    <location>
        <begin position="418"/>
        <end position="499"/>
    </location>
</feature>
<feature type="compositionally biased region" description="Low complexity" evidence="2">
    <location>
        <begin position="394"/>
        <end position="410"/>
    </location>
</feature>
<dbReference type="Pfam" id="PF03816">
    <property type="entry name" value="LytR_cpsA_psr"/>
    <property type="match status" value="1"/>
</dbReference>
<feature type="region of interest" description="Disordered" evidence="2">
    <location>
        <begin position="511"/>
        <end position="545"/>
    </location>
</feature>
<evidence type="ECO:0000259" key="5">
    <source>
        <dbReference type="Pfam" id="PF13399"/>
    </source>
</evidence>
<dbReference type="PANTHER" id="PTHR33392:SF6">
    <property type="entry name" value="POLYISOPRENYL-TEICHOIC ACID--PEPTIDOGLYCAN TEICHOIC ACID TRANSFERASE TAGU"/>
    <property type="match status" value="1"/>
</dbReference>
<evidence type="ECO:0000313" key="7">
    <source>
        <dbReference type="Proteomes" id="UP000199077"/>
    </source>
</evidence>
<feature type="compositionally biased region" description="Polar residues" evidence="2">
    <location>
        <begin position="522"/>
        <end position="531"/>
    </location>
</feature>
<dbReference type="InterPro" id="IPR027381">
    <property type="entry name" value="LytR/CpsA/Psr_C"/>
</dbReference>
<feature type="domain" description="Cell envelope-related transcriptional attenuator" evidence="4">
    <location>
        <begin position="148"/>
        <end position="303"/>
    </location>
</feature>
<dbReference type="Proteomes" id="UP000199077">
    <property type="component" value="Chromosome I"/>
</dbReference>
<dbReference type="Gene3D" id="3.30.70.2390">
    <property type="match status" value="1"/>
</dbReference>
<dbReference type="Pfam" id="PF13399">
    <property type="entry name" value="LytR_C"/>
    <property type="match status" value="1"/>
</dbReference>
<evidence type="ECO:0000256" key="2">
    <source>
        <dbReference type="SAM" id="MobiDB-lite"/>
    </source>
</evidence>
<dbReference type="AlphaFoldDB" id="A0A1H0U1Q3"/>
<keyword evidence="3" id="KW-1133">Transmembrane helix</keyword>
<dbReference type="RefSeq" id="WP_231961269.1">
    <property type="nucleotide sequence ID" value="NZ_LT629711.1"/>
</dbReference>
<name>A0A1H0U1Q3_9MICO</name>
<dbReference type="InterPro" id="IPR004474">
    <property type="entry name" value="LytR_CpsA_psr"/>
</dbReference>
<protein>
    <submittedName>
        <fullName evidence="6">Cell envelope-related function transcriptional attenuator common domain-containing protein</fullName>
    </submittedName>
</protein>
<feature type="compositionally biased region" description="Basic residues" evidence="2">
    <location>
        <begin position="45"/>
        <end position="60"/>
    </location>
</feature>
<dbReference type="Gene3D" id="3.40.630.190">
    <property type="entry name" value="LCP protein"/>
    <property type="match status" value="1"/>
</dbReference>
<feature type="region of interest" description="Disordered" evidence="2">
    <location>
        <begin position="383"/>
        <end position="411"/>
    </location>
</feature>
<dbReference type="STRING" id="443156.SAMN04489867_3092"/>
<proteinExistence type="inferred from homology"/>
<organism evidence="6 7">
    <name type="scientific">Pedococcus dokdonensis</name>
    <dbReference type="NCBI Taxonomy" id="443156"/>
    <lineage>
        <taxon>Bacteria</taxon>
        <taxon>Bacillati</taxon>
        <taxon>Actinomycetota</taxon>
        <taxon>Actinomycetes</taxon>
        <taxon>Micrococcales</taxon>
        <taxon>Intrasporangiaceae</taxon>
        <taxon>Pedococcus</taxon>
    </lineage>
</organism>